<dbReference type="InterPro" id="IPR013057">
    <property type="entry name" value="AA_transpt_TM"/>
</dbReference>
<sequence length="484" mass="50273">MVRSFRVLSTVTLVTLVASFSPGHILPSPLPVVSALSAPQGSITRATAAPPKSFALHSSVAEVSNGGAANDNGASIPNEVFNLVKNIVGAGVLSLPAGVAAFGNHPSALLPAAGLTMFIGILSAYCFSLIGRVCSMTGATTYRGCWDKSVGTTTSWLPASACTFKTGVANVAYSMILADMVKSIAATAGYNLSRSNALFGITSTILLPLCLLRDLKSLAPFSLLGIVCMGFTTLAMFVRYIGGQYLVPTGKFVADLSPNLVPAFGSIGIKGAASPKSAILLCMLSTAYLAHYNAPKYFAELKDNTIPRFNKMITLSFTAVISIFIAITSIGFLTFGSNSAGLILNNYSTKDSLATACRIALAVSIVFSYPLTFVGIREGIFDLSKTDDADRVKKSTPLSLGILAVVTCIALKLKDLSFVLSFGGATLGNSIVFLFPSIMFGAAVKKLGRKDLEGEVKVTKAVGALGVLMGIIGGFQAIKGLGGH</sequence>
<evidence type="ECO:0000259" key="7">
    <source>
        <dbReference type="Pfam" id="PF01490"/>
    </source>
</evidence>
<feature type="transmembrane region" description="Helical" evidence="5">
    <location>
        <begin position="221"/>
        <end position="241"/>
    </location>
</feature>
<dbReference type="PANTHER" id="PTHR22950:SF652">
    <property type="entry name" value="TRANSMEMBRANE AMINO ACID TRANSPORTER FAMILY PROTEIN"/>
    <property type="match status" value="1"/>
</dbReference>
<keyword evidence="3 5" id="KW-1133">Transmembrane helix</keyword>
<feature type="transmembrane region" description="Helical" evidence="5">
    <location>
        <begin position="461"/>
        <end position="478"/>
    </location>
</feature>
<protein>
    <recommendedName>
        <fullName evidence="7">Amino acid transporter transmembrane domain-containing protein</fullName>
    </recommendedName>
</protein>
<feature type="signal peptide" evidence="6">
    <location>
        <begin position="1"/>
        <end position="19"/>
    </location>
</feature>
<evidence type="ECO:0000256" key="5">
    <source>
        <dbReference type="SAM" id="Phobius"/>
    </source>
</evidence>
<organism evidence="8 9">
    <name type="scientific">Triparma laevis f. longispina</name>
    <dbReference type="NCBI Taxonomy" id="1714387"/>
    <lineage>
        <taxon>Eukaryota</taxon>
        <taxon>Sar</taxon>
        <taxon>Stramenopiles</taxon>
        <taxon>Ochrophyta</taxon>
        <taxon>Bolidophyceae</taxon>
        <taxon>Parmales</taxon>
        <taxon>Triparmaceae</taxon>
        <taxon>Triparma</taxon>
    </lineage>
</organism>
<evidence type="ECO:0000256" key="4">
    <source>
        <dbReference type="ARBA" id="ARBA00023136"/>
    </source>
</evidence>
<dbReference type="GO" id="GO:0016020">
    <property type="term" value="C:membrane"/>
    <property type="evidence" value="ECO:0007669"/>
    <property type="project" value="UniProtKB-SubCell"/>
</dbReference>
<evidence type="ECO:0000256" key="2">
    <source>
        <dbReference type="ARBA" id="ARBA00022692"/>
    </source>
</evidence>
<evidence type="ECO:0000256" key="1">
    <source>
        <dbReference type="ARBA" id="ARBA00004141"/>
    </source>
</evidence>
<feature type="chain" id="PRO_5040873211" description="Amino acid transporter transmembrane domain-containing protein" evidence="6">
    <location>
        <begin position="20"/>
        <end position="484"/>
    </location>
</feature>
<evidence type="ECO:0000313" key="9">
    <source>
        <dbReference type="Proteomes" id="UP001165122"/>
    </source>
</evidence>
<comment type="caution">
    <text evidence="8">The sequence shown here is derived from an EMBL/GenBank/DDBJ whole genome shotgun (WGS) entry which is preliminary data.</text>
</comment>
<dbReference type="Pfam" id="PF01490">
    <property type="entry name" value="Aa_trans"/>
    <property type="match status" value="1"/>
</dbReference>
<dbReference type="Proteomes" id="UP001165122">
    <property type="component" value="Unassembled WGS sequence"/>
</dbReference>
<accession>A0A9W7KZR5</accession>
<comment type="subcellular location">
    <subcellularLocation>
        <location evidence="1">Membrane</location>
        <topology evidence="1">Multi-pass membrane protein</topology>
    </subcellularLocation>
</comment>
<proteinExistence type="predicted"/>
<dbReference type="OrthoDB" id="28208at2759"/>
<evidence type="ECO:0000256" key="6">
    <source>
        <dbReference type="SAM" id="SignalP"/>
    </source>
</evidence>
<keyword evidence="2 5" id="KW-0812">Transmembrane</keyword>
<dbReference type="GO" id="GO:0015179">
    <property type="term" value="F:L-amino acid transmembrane transporter activity"/>
    <property type="evidence" value="ECO:0007669"/>
    <property type="project" value="TreeGrafter"/>
</dbReference>
<feature type="transmembrane region" description="Helical" evidence="5">
    <location>
        <begin position="353"/>
        <end position="376"/>
    </location>
</feature>
<evidence type="ECO:0000313" key="8">
    <source>
        <dbReference type="EMBL" id="GMI17913.1"/>
    </source>
</evidence>
<feature type="transmembrane region" description="Helical" evidence="5">
    <location>
        <begin position="397"/>
        <end position="413"/>
    </location>
</feature>
<feature type="domain" description="Amino acid transporter transmembrane" evidence="7">
    <location>
        <begin position="74"/>
        <end position="473"/>
    </location>
</feature>
<feature type="transmembrane region" description="Helical" evidence="5">
    <location>
        <begin position="419"/>
        <end position="440"/>
    </location>
</feature>
<reference evidence="9" key="1">
    <citation type="journal article" date="2023" name="Commun. Biol.">
        <title>Genome analysis of Parmales, the sister group of diatoms, reveals the evolutionary specialization of diatoms from phago-mixotrophs to photoautotrophs.</title>
        <authorList>
            <person name="Ban H."/>
            <person name="Sato S."/>
            <person name="Yoshikawa S."/>
            <person name="Yamada K."/>
            <person name="Nakamura Y."/>
            <person name="Ichinomiya M."/>
            <person name="Sato N."/>
            <person name="Blanc-Mathieu R."/>
            <person name="Endo H."/>
            <person name="Kuwata A."/>
            <person name="Ogata H."/>
        </authorList>
    </citation>
    <scope>NUCLEOTIDE SEQUENCE [LARGE SCALE GENOMIC DNA]</scope>
    <source>
        <strain evidence="9">NIES 3700</strain>
    </source>
</reference>
<keyword evidence="6" id="KW-0732">Signal</keyword>
<feature type="transmembrane region" description="Helical" evidence="5">
    <location>
        <begin position="312"/>
        <end position="333"/>
    </location>
</feature>
<feature type="transmembrane region" description="Helical" evidence="5">
    <location>
        <begin position="108"/>
        <end position="130"/>
    </location>
</feature>
<dbReference type="EMBL" id="BRXW01000311">
    <property type="protein sequence ID" value="GMI17913.1"/>
    <property type="molecule type" value="Genomic_DNA"/>
</dbReference>
<gene>
    <name evidence="8" type="ORF">TrLO_g2887</name>
</gene>
<dbReference type="PANTHER" id="PTHR22950">
    <property type="entry name" value="AMINO ACID TRANSPORTER"/>
    <property type="match status" value="1"/>
</dbReference>
<name>A0A9W7KZR5_9STRA</name>
<keyword evidence="4 5" id="KW-0472">Membrane</keyword>
<keyword evidence="9" id="KW-1185">Reference proteome</keyword>
<evidence type="ECO:0000256" key="3">
    <source>
        <dbReference type="ARBA" id="ARBA00022989"/>
    </source>
</evidence>
<feature type="transmembrane region" description="Helical" evidence="5">
    <location>
        <begin position="197"/>
        <end position="215"/>
    </location>
</feature>
<dbReference type="AlphaFoldDB" id="A0A9W7KZR5"/>